<organism evidence="2">
    <name type="scientific">human gut metagenome</name>
    <dbReference type="NCBI Taxonomy" id="408170"/>
    <lineage>
        <taxon>unclassified sequences</taxon>
        <taxon>metagenomes</taxon>
        <taxon>organismal metagenomes</taxon>
    </lineage>
</organism>
<comment type="caution">
    <text evidence="2">The sequence shown here is derived from an EMBL/GenBank/DDBJ whole genome shotgun (WGS) entry which is preliminary data.</text>
</comment>
<proteinExistence type="predicted"/>
<dbReference type="PROSITE" id="PS50878">
    <property type="entry name" value="RT_POL"/>
    <property type="match status" value="1"/>
</dbReference>
<evidence type="ECO:0000313" key="2">
    <source>
        <dbReference type="EMBL" id="EKC69504.1"/>
    </source>
</evidence>
<accession>K1TPF6</accession>
<feature type="domain" description="Reverse transcriptase" evidence="1">
    <location>
        <begin position="1"/>
        <end position="57"/>
    </location>
</feature>
<name>K1TPF6_9ZZZZ</name>
<gene>
    <name evidence="2" type="ORF">OBE_04378</name>
</gene>
<sequence>MKGYLFGNYTSQWFANFYLQSLDHYIKEELKIKYYLRYMDDMIYLGRTKKNYIDVRN</sequence>
<protein>
    <recommendedName>
        <fullName evidence="1">Reverse transcriptase domain-containing protein</fullName>
    </recommendedName>
</protein>
<dbReference type="InterPro" id="IPR000477">
    <property type="entry name" value="RT_dom"/>
</dbReference>
<evidence type="ECO:0000259" key="1">
    <source>
        <dbReference type="PROSITE" id="PS50878"/>
    </source>
</evidence>
<reference evidence="2" key="1">
    <citation type="journal article" date="2013" name="Environ. Microbiol.">
        <title>Microbiota from the distal guts of lean and obese adolescents exhibit partial functional redundancy besides clear differences in community structure.</title>
        <authorList>
            <person name="Ferrer M."/>
            <person name="Ruiz A."/>
            <person name="Lanza F."/>
            <person name="Haange S.B."/>
            <person name="Oberbach A."/>
            <person name="Till H."/>
            <person name="Bargiela R."/>
            <person name="Campoy C."/>
            <person name="Segura M.T."/>
            <person name="Richter M."/>
            <person name="von Bergen M."/>
            <person name="Seifert J."/>
            <person name="Suarez A."/>
        </authorList>
    </citation>
    <scope>NUCLEOTIDE SEQUENCE</scope>
</reference>
<dbReference type="AlphaFoldDB" id="K1TPF6"/>
<dbReference type="EMBL" id="AJWZ01002966">
    <property type="protein sequence ID" value="EKC69504.1"/>
    <property type="molecule type" value="Genomic_DNA"/>
</dbReference>